<evidence type="ECO:0000256" key="9">
    <source>
        <dbReference type="ARBA" id="ARBA00032824"/>
    </source>
</evidence>
<dbReference type="PIRSF" id="PIRSF000239">
    <property type="entry name" value="AHPC"/>
    <property type="match status" value="1"/>
</dbReference>
<evidence type="ECO:0000313" key="16">
    <source>
        <dbReference type="Proteomes" id="UP001365405"/>
    </source>
</evidence>
<dbReference type="EMBL" id="JBBUTH010000009">
    <property type="protein sequence ID" value="MEK8052078.1"/>
    <property type="molecule type" value="Genomic_DNA"/>
</dbReference>
<proteinExistence type="inferred from homology"/>
<keyword evidence="6 15" id="KW-0560">Oxidoreductase</keyword>
<dbReference type="InterPro" id="IPR050924">
    <property type="entry name" value="Peroxiredoxin_BCP/PrxQ"/>
</dbReference>
<evidence type="ECO:0000256" key="2">
    <source>
        <dbReference type="ARBA" id="ARBA00011245"/>
    </source>
</evidence>
<evidence type="ECO:0000256" key="6">
    <source>
        <dbReference type="ARBA" id="ARBA00023002"/>
    </source>
</evidence>
<keyword evidence="4 15" id="KW-0575">Peroxidase</keyword>
<organism evidence="15 16">
    <name type="scientific">Pseudaquabacterium inlustre</name>
    <dbReference type="NCBI Taxonomy" id="2984192"/>
    <lineage>
        <taxon>Bacteria</taxon>
        <taxon>Pseudomonadati</taxon>
        <taxon>Pseudomonadota</taxon>
        <taxon>Betaproteobacteria</taxon>
        <taxon>Burkholderiales</taxon>
        <taxon>Sphaerotilaceae</taxon>
        <taxon>Pseudaquabacterium</taxon>
    </lineage>
</organism>
<comment type="function">
    <text evidence="1">Thiol-specific peroxidase that catalyzes the reduction of hydrogen peroxide and organic hydroperoxides to water and alcohols, respectively. Plays a role in cell protection against oxidative stress by detoxifying peroxides and as sensor of hydrogen peroxide-mediated signaling events.</text>
</comment>
<evidence type="ECO:0000256" key="10">
    <source>
        <dbReference type="ARBA" id="ARBA00038489"/>
    </source>
</evidence>
<evidence type="ECO:0000256" key="13">
    <source>
        <dbReference type="SAM" id="SignalP"/>
    </source>
</evidence>
<evidence type="ECO:0000256" key="12">
    <source>
        <dbReference type="ARBA" id="ARBA00049091"/>
    </source>
</evidence>
<comment type="similarity">
    <text evidence="10">Belongs to the peroxiredoxin family. BCP/PrxQ subfamily.</text>
</comment>
<dbReference type="Proteomes" id="UP001365405">
    <property type="component" value="Unassembled WGS sequence"/>
</dbReference>
<feature type="chain" id="PRO_5045491840" description="thioredoxin-dependent peroxiredoxin" evidence="13">
    <location>
        <begin position="25"/>
        <end position="182"/>
    </location>
</feature>
<evidence type="ECO:0000256" key="4">
    <source>
        <dbReference type="ARBA" id="ARBA00022559"/>
    </source>
</evidence>
<keyword evidence="8" id="KW-0676">Redox-active center</keyword>
<gene>
    <name evidence="15" type="ORF">AACH10_17635</name>
</gene>
<comment type="catalytic activity">
    <reaction evidence="12">
        <text>a hydroperoxide + [thioredoxin]-dithiol = an alcohol + [thioredoxin]-disulfide + H2O</text>
        <dbReference type="Rhea" id="RHEA:62620"/>
        <dbReference type="Rhea" id="RHEA-COMP:10698"/>
        <dbReference type="Rhea" id="RHEA-COMP:10700"/>
        <dbReference type="ChEBI" id="CHEBI:15377"/>
        <dbReference type="ChEBI" id="CHEBI:29950"/>
        <dbReference type="ChEBI" id="CHEBI:30879"/>
        <dbReference type="ChEBI" id="CHEBI:35924"/>
        <dbReference type="ChEBI" id="CHEBI:50058"/>
        <dbReference type="EC" id="1.11.1.24"/>
    </reaction>
</comment>
<dbReference type="PANTHER" id="PTHR42801">
    <property type="entry name" value="THIOREDOXIN-DEPENDENT PEROXIDE REDUCTASE"/>
    <property type="match status" value="1"/>
</dbReference>
<keyword evidence="13" id="KW-0732">Signal</keyword>
<dbReference type="PANTHER" id="PTHR42801:SF4">
    <property type="entry name" value="AHPC_TSA FAMILY PROTEIN"/>
    <property type="match status" value="1"/>
</dbReference>
<evidence type="ECO:0000256" key="8">
    <source>
        <dbReference type="ARBA" id="ARBA00023284"/>
    </source>
</evidence>
<evidence type="ECO:0000313" key="15">
    <source>
        <dbReference type="EMBL" id="MEK8052078.1"/>
    </source>
</evidence>
<keyword evidence="16" id="KW-1185">Reference proteome</keyword>
<evidence type="ECO:0000256" key="7">
    <source>
        <dbReference type="ARBA" id="ARBA00023157"/>
    </source>
</evidence>
<evidence type="ECO:0000256" key="11">
    <source>
        <dbReference type="ARBA" id="ARBA00042639"/>
    </source>
</evidence>
<evidence type="ECO:0000256" key="1">
    <source>
        <dbReference type="ARBA" id="ARBA00003330"/>
    </source>
</evidence>
<dbReference type="RefSeq" id="WP_341411795.1">
    <property type="nucleotide sequence ID" value="NZ_JBBUTH010000009.1"/>
</dbReference>
<dbReference type="PROSITE" id="PS51352">
    <property type="entry name" value="THIOREDOXIN_2"/>
    <property type="match status" value="1"/>
</dbReference>
<evidence type="ECO:0000256" key="3">
    <source>
        <dbReference type="ARBA" id="ARBA00013017"/>
    </source>
</evidence>
<dbReference type="InterPro" id="IPR013766">
    <property type="entry name" value="Thioredoxin_domain"/>
</dbReference>
<comment type="caution">
    <text evidence="15">The sequence shown here is derived from an EMBL/GenBank/DDBJ whole genome shotgun (WGS) entry which is preliminary data.</text>
</comment>
<feature type="signal peptide" evidence="13">
    <location>
        <begin position="1"/>
        <end position="24"/>
    </location>
</feature>
<keyword evidence="7" id="KW-1015">Disulfide bond</keyword>
<dbReference type="GO" id="GO:0140824">
    <property type="term" value="F:thioredoxin-dependent peroxiredoxin activity"/>
    <property type="evidence" value="ECO:0007669"/>
    <property type="project" value="UniProtKB-EC"/>
</dbReference>
<dbReference type="Gene3D" id="3.40.30.10">
    <property type="entry name" value="Glutaredoxin"/>
    <property type="match status" value="1"/>
</dbReference>
<reference evidence="15 16" key="1">
    <citation type="submission" date="2024-04" db="EMBL/GenBank/DDBJ databases">
        <title>Novel species of the genus Ideonella isolated from streams.</title>
        <authorList>
            <person name="Lu H."/>
        </authorList>
    </citation>
    <scope>NUCLEOTIDE SEQUENCE [LARGE SCALE GENOMIC DNA]</scope>
    <source>
        <strain evidence="15 16">DXS22W</strain>
    </source>
</reference>
<evidence type="ECO:0000256" key="5">
    <source>
        <dbReference type="ARBA" id="ARBA00022862"/>
    </source>
</evidence>
<sequence length="182" mass="19644">MPRSLATAAFAAFVLSFCSLPAQAALDVGDKAPDFALDAALGGSTFRFSLADALKQGPVVLYFFPAAFSVGCTIEAHQFAEATDQFKQLGATVIGVSADDLESLKRFSVTECRNKFAVGADVDQKVMKAYDAVLKLKPDYANRTSYLISPEGKVLFQFTSLNPYRHVANTMNALKAWQAAKK</sequence>
<protein>
    <recommendedName>
        <fullName evidence="3">thioredoxin-dependent peroxiredoxin</fullName>
        <ecNumber evidence="3">1.11.1.24</ecNumber>
    </recommendedName>
    <alternativeName>
        <fullName evidence="9">Thioredoxin peroxidase</fullName>
    </alternativeName>
    <alternativeName>
        <fullName evidence="11">Thioredoxin-dependent peroxiredoxin Bcp</fullName>
    </alternativeName>
</protein>
<dbReference type="Pfam" id="PF00578">
    <property type="entry name" value="AhpC-TSA"/>
    <property type="match status" value="1"/>
</dbReference>
<comment type="subunit">
    <text evidence="2">Monomer.</text>
</comment>
<evidence type="ECO:0000259" key="14">
    <source>
        <dbReference type="PROSITE" id="PS51352"/>
    </source>
</evidence>
<name>A0ABU9CJQ3_9BURK</name>
<keyword evidence="5" id="KW-0049">Antioxidant</keyword>
<dbReference type="CDD" id="cd03017">
    <property type="entry name" value="PRX_BCP"/>
    <property type="match status" value="1"/>
</dbReference>
<accession>A0ABU9CJQ3</accession>
<feature type="domain" description="Thioredoxin" evidence="14">
    <location>
        <begin position="26"/>
        <end position="179"/>
    </location>
</feature>
<dbReference type="SUPFAM" id="SSF52833">
    <property type="entry name" value="Thioredoxin-like"/>
    <property type="match status" value="1"/>
</dbReference>
<dbReference type="InterPro" id="IPR024706">
    <property type="entry name" value="Peroxiredoxin_AhpC-typ"/>
</dbReference>
<dbReference type="InterPro" id="IPR036249">
    <property type="entry name" value="Thioredoxin-like_sf"/>
</dbReference>
<dbReference type="EC" id="1.11.1.24" evidence="3"/>
<dbReference type="InterPro" id="IPR000866">
    <property type="entry name" value="AhpC/TSA"/>
</dbReference>